<evidence type="ECO:0000259" key="1">
    <source>
        <dbReference type="PROSITE" id="PS51379"/>
    </source>
</evidence>
<dbReference type="PANTHER" id="PTHR43534">
    <property type="entry name" value="MIND SUPERFAMILY P-LOOP ATPASE CONTAINING AN INSERTED FERREDOXIN DOMAIN"/>
    <property type="match status" value="1"/>
</dbReference>
<dbReference type="InterPro" id="IPR027417">
    <property type="entry name" value="P-loop_NTPase"/>
</dbReference>
<dbReference type="SUPFAM" id="SSF54862">
    <property type="entry name" value="4Fe-4S ferredoxins"/>
    <property type="match status" value="1"/>
</dbReference>
<dbReference type="PANTHER" id="PTHR43534:SF1">
    <property type="entry name" value="4FE-4S CLUSTER CONTAINING PARA FAMILY ATPASE PROTEIN"/>
    <property type="match status" value="1"/>
</dbReference>
<feature type="domain" description="4Fe-4S ferredoxin-type" evidence="1">
    <location>
        <begin position="59"/>
        <end position="89"/>
    </location>
</feature>
<comment type="caution">
    <text evidence="2">The sequence shown here is derived from an EMBL/GenBank/DDBJ whole genome shotgun (WGS) entry which is preliminary data.</text>
</comment>
<feature type="domain" description="4Fe-4S ferredoxin-type" evidence="1">
    <location>
        <begin position="93"/>
        <end position="122"/>
    </location>
</feature>
<dbReference type="Gene3D" id="3.30.70.20">
    <property type="match status" value="1"/>
</dbReference>
<dbReference type="SUPFAM" id="SSF52540">
    <property type="entry name" value="P-loop containing nucleoside triphosphate hydrolases"/>
    <property type="match status" value="1"/>
</dbReference>
<dbReference type="AlphaFoldDB" id="X0Z0K2"/>
<dbReference type="EMBL" id="BART01000045">
    <property type="protein sequence ID" value="GAG62465.1"/>
    <property type="molecule type" value="Genomic_DNA"/>
</dbReference>
<dbReference type="Gene3D" id="3.40.50.300">
    <property type="entry name" value="P-loop containing nucleotide triphosphate hydrolases"/>
    <property type="match status" value="1"/>
</dbReference>
<dbReference type="PROSITE" id="PS00198">
    <property type="entry name" value="4FE4S_FER_1"/>
    <property type="match status" value="1"/>
</dbReference>
<dbReference type="Pfam" id="PF14697">
    <property type="entry name" value="Fer4_21"/>
    <property type="match status" value="1"/>
</dbReference>
<dbReference type="PROSITE" id="PS51379">
    <property type="entry name" value="4FE4S_FER_2"/>
    <property type="match status" value="2"/>
</dbReference>
<gene>
    <name evidence="2" type="ORF">S01H4_00355</name>
</gene>
<reference evidence="2" key="1">
    <citation type="journal article" date="2014" name="Front. Microbiol.">
        <title>High frequency of phylogenetically diverse reductive dehalogenase-homologous genes in deep subseafloor sedimentary metagenomes.</title>
        <authorList>
            <person name="Kawai M."/>
            <person name="Futagami T."/>
            <person name="Toyoda A."/>
            <person name="Takaki Y."/>
            <person name="Nishi S."/>
            <person name="Hori S."/>
            <person name="Arai W."/>
            <person name="Tsubouchi T."/>
            <person name="Morono Y."/>
            <person name="Uchiyama I."/>
            <person name="Ito T."/>
            <person name="Fujiyama A."/>
            <person name="Inagaki F."/>
            <person name="Takami H."/>
        </authorList>
    </citation>
    <scope>NUCLEOTIDE SEQUENCE</scope>
    <source>
        <strain evidence="2">Expedition CK06-06</strain>
    </source>
</reference>
<accession>X0Z0K2</accession>
<evidence type="ECO:0000313" key="2">
    <source>
        <dbReference type="EMBL" id="GAG62465.1"/>
    </source>
</evidence>
<dbReference type="InterPro" id="IPR017896">
    <property type="entry name" value="4Fe4S_Fe-S-bd"/>
</dbReference>
<proteinExistence type="predicted"/>
<organism evidence="2">
    <name type="scientific">marine sediment metagenome</name>
    <dbReference type="NCBI Taxonomy" id="412755"/>
    <lineage>
        <taxon>unclassified sequences</taxon>
        <taxon>metagenomes</taxon>
        <taxon>ecological metagenomes</taxon>
    </lineage>
</organism>
<sequence length="294" mass="32467">MKQIVVISGKGGTGKTTIVASFAALSNAKVIADCDVDAPDLHLLLKPKVKQTFDFKSGKKAFINEEECINCGECVEVCRFEAIEKIIENDVINKMIIDPISCEGCGVCFHICPVNAIEMRENLTGELFISESKYGTLIHAKLNVAEENSGKLVSMVRNYAKHMAEKEKKNLIIIDGPPGIACPIIASITGVDLALIVTEPTLSAMHDLDRVYKVAKHFKVRSIVCINKYDLNLENTEKIKKYCKENNIDIAGNISFDPIVTEALVNSIPVVEHIDNKVSNEIRDLYNKTINLLC</sequence>
<name>X0Z0K2_9ZZZZ</name>
<dbReference type="CDD" id="cd03110">
    <property type="entry name" value="SIMIBI_bact_arch"/>
    <property type="match status" value="1"/>
</dbReference>
<protein>
    <recommendedName>
        <fullName evidence="1">4Fe-4S ferredoxin-type domain-containing protein</fullName>
    </recommendedName>
</protein>
<dbReference type="InterPro" id="IPR017900">
    <property type="entry name" value="4Fe4S_Fe_S_CS"/>
</dbReference>